<evidence type="ECO:0000256" key="1">
    <source>
        <dbReference type="ARBA" id="ARBA00001933"/>
    </source>
</evidence>
<dbReference type="InterPro" id="IPR001926">
    <property type="entry name" value="TrpB-like_PALP"/>
</dbReference>
<organism evidence="5 6">
    <name type="scientific">Acinetobacter entericus</name>
    <dbReference type="NCBI Taxonomy" id="2989714"/>
    <lineage>
        <taxon>Bacteria</taxon>
        <taxon>Pseudomonadati</taxon>
        <taxon>Pseudomonadota</taxon>
        <taxon>Gammaproteobacteria</taxon>
        <taxon>Moraxellales</taxon>
        <taxon>Moraxellaceae</taxon>
        <taxon>Acinetobacter</taxon>
    </lineage>
</organism>
<proteinExistence type="inferred from homology"/>
<accession>A0ABT3NDM4</accession>
<dbReference type="InterPro" id="IPR036052">
    <property type="entry name" value="TrpB-like_PALP_sf"/>
</dbReference>
<protein>
    <submittedName>
        <fullName evidence="5">Pyridoxal-phosphate dependent enzyme</fullName>
    </submittedName>
</protein>
<evidence type="ECO:0000256" key="2">
    <source>
        <dbReference type="ARBA" id="ARBA00008639"/>
    </source>
</evidence>
<dbReference type="SUPFAM" id="SSF53686">
    <property type="entry name" value="Tryptophan synthase beta subunit-like PLP-dependent enzymes"/>
    <property type="match status" value="1"/>
</dbReference>
<dbReference type="PANTHER" id="PTHR43780:SF2">
    <property type="entry name" value="1-AMINOCYCLOPROPANE-1-CARBOXYLATE DEAMINASE-RELATED"/>
    <property type="match status" value="1"/>
</dbReference>
<comment type="similarity">
    <text evidence="2">Belongs to the ACC deaminase/D-cysteine desulfhydrase family.</text>
</comment>
<reference evidence="5 6" key="1">
    <citation type="submission" date="2022-11" db="EMBL/GenBank/DDBJ databases">
        <title>Acinetobacter entericus sp. nov., isolated from the gut of the plastic-eating larvae of the Coleoptera insect Zophobas atratus.</title>
        <authorList>
            <person name="Dong X."/>
            <person name="Yang Y."/>
        </authorList>
    </citation>
    <scope>NUCLEOTIDE SEQUENCE [LARGE SCALE GENOMIC DNA]</scope>
    <source>
        <strain evidence="5 6">BIT-DXN8</strain>
    </source>
</reference>
<dbReference type="RefSeq" id="WP_265464578.1">
    <property type="nucleotide sequence ID" value="NZ_JAPEQW010000001.1"/>
</dbReference>
<comment type="caution">
    <text evidence="5">The sequence shown here is derived from an EMBL/GenBank/DDBJ whole genome shotgun (WGS) entry which is preliminary data.</text>
</comment>
<name>A0ABT3NDM4_9GAMM</name>
<dbReference type="Proteomes" id="UP001209682">
    <property type="component" value="Unassembled WGS sequence"/>
</dbReference>
<dbReference type="Gene3D" id="3.40.50.1100">
    <property type="match status" value="2"/>
</dbReference>
<dbReference type="EMBL" id="JAPEQW010000001">
    <property type="protein sequence ID" value="MCW8037642.1"/>
    <property type="molecule type" value="Genomic_DNA"/>
</dbReference>
<keyword evidence="3" id="KW-0663">Pyridoxal phosphate</keyword>
<sequence length="288" mass="31647">MFDALAQAIPYNTVHLHGVTLAIKRLDSVHPQISGNKFFKLKYNFAAAQRQGLKQVLTFGGAYSNHIAATAYAAHLFGMQSIGIIRGEELAHKALNPTLQTAQGFGMQLQFVSREMYRLKQSASFLTQLQAEFPNGYIIPEGGTNPLAIQGCTEILSPADLENFDLICCAAGTGGTIAGLIEASAAHQQVLGFSALKGDFLTQDVEQWTARRNWRITDEFCQGGYAKTTPEIMQFIQEFEAAYSIPLEQVYTGKMLFGIQQMILRGEIKPEQRILVLHTGGLQGKMPS</sequence>
<gene>
    <name evidence="5" type="ORF">OKC24_00265</name>
</gene>
<feature type="domain" description="Tryptophan synthase beta chain-like PALP" evidence="4">
    <location>
        <begin position="16"/>
        <end position="280"/>
    </location>
</feature>
<evidence type="ECO:0000259" key="4">
    <source>
        <dbReference type="Pfam" id="PF00291"/>
    </source>
</evidence>
<evidence type="ECO:0000313" key="5">
    <source>
        <dbReference type="EMBL" id="MCW8037642.1"/>
    </source>
</evidence>
<keyword evidence="6" id="KW-1185">Reference proteome</keyword>
<evidence type="ECO:0000313" key="6">
    <source>
        <dbReference type="Proteomes" id="UP001209682"/>
    </source>
</evidence>
<dbReference type="PANTHER" id="PTHR43780">
    <property type="entry name" value="1-AMINOCYCLOPROPANE-1-CARBOXYLATE DEAMINASE-RELATED"/>
    <property type="match status" value="1"/>
</dbReference>
<evidence type="ECO:0000256" key="3">
    <source>
        <dbReference type="ARBA" id="ARBA00022898"/>
    </source>
</evidence>
<dbReference type="PIRSF" id="PIRSF006278">
    <property type="entry name" value="ACCD_DCysDesulf"/>
    <property type="match status" value="1"/>
</dbReference>
<dbReference type="InterPro" id="IPR027278">
    <property type="entry name" value="ACCD_DCysDesulf"/>
</dbReference>
<dbReference type="Pfam" id="PF00291">
    <property type="entry name" value="PALP"/>
    <property type="match status" value="1"/>
</dbReference>
<comment type="cofactor">
    <cofactor evidence="1">
        <name>pyridoxal 5'-phosphate</name>
        <dbReference type="ChEBI" id="CHEBI:597326"/>
    </cofactor>
</comment>